<dbReference type="PROSITE" id="PS51910">
    <property type="entry name" value="GH18_2"/>
    <property type="match status" value="1"/>
</dbReference>
<comment type="caution">
    <text evidence="12">The sequence shown here is derived from an EMBL/GenBank/DDBJ whole genome shotgun (WGS) entry which is preliminary data.</text>
</comment>
<evidence type="ECO:0000256" key="3">
    <source>
        <dbReference type="ARBA" id="ARBA00023024"/>
    </source>
</evidence>
<reference evidence="12" key="1">
    <citation type="journal article" date="2020" name="Fungal Divers.">
        <title>Resolving the Mortierellaceae phylogeny through synthesis of multi-gene phylogenetics and phylogenomics.</title>
        <authorList>
            <person name="Vandepol N."/>
            <person name="Liber J."/>
            <person name="Desiro A."/>
            <person name="Na H."/>
            <person name="Kennedy M."/>
            <person name="Barry K."/>
            <person name="Grigoriev I.V."/>
            <person name="Miller A.N."/>
            <person name="O'Donnell K."/>
            <person name="Stajich J.E."/>
            <person name="Bonito G."/>
        </authorList>
    </citation>
    <scope>NUCLEOTIDE SEQUENCE</scope>
    <source>
        <strain evidence="12">NRRL 6426</strain>
    </source>
</reference>
<dbReference type="InterPro" id="IPR029070">
    <property type="entry name" value="Chitinase_insertion_sf"/>
</dbReference>
<sequence length="467" mass="51237">MRLPAVLAGLALVLSTVTVEAQRVVGYYGKTAGECPDYPSFAPAELPYELYTHLNFAFVMINDDGVIEMQNPEDEDLYKELNALKLKKPSLKTALTVGGWDMDMAHYSTMVSTPAKRQKFIQSAMAYVRKYGFDGLDFDWEYPSDDLRGGHSNDPENFVAFLKEMREAANKETLKEGQERMLLSIALPGGPFHGQYFNIPKLAQHVDWFNIMAYNLHGQWEDMVFCAAPLYDTAAHTKYNGYSVDDATKSMVPKSVSPKKFNLGLSLSGVTFTLKDKKKTSPGSPAQGPGKKGCQEKGAMAYFETRKLANNLQIADAKSRAPDQFHREVTQEPKMDPVGKCMYMVVDEDQWVGYDTPETYTMKMEYLRKAGFGGVSIWSMDSDSANHELTKSIHSSLAANYIQGAGLSKAGNGLTTVDDGSKGSGSEVEDISSQETPRANGAANVKTVAGCAVEVMAAVALSIMILA</sequence>
<keyword evidence="4" id="KW-0119">Carbohydrate metabolism</keyword>
<dbReference type="SUPFAM" id="SSF54556">
    <property type="entry name" value="Chitinase insertion domain"/>
    <property type="match status" value="1"/>
</dbReference>
<comment type="similarity">
    <text evidence="8">Belongs to the glycosyl hydrolase 18 family.</text>
</comment>
<dbReference type="AlphaFoldDB" id="A0A9P5RVD5"/>
<evidence type="ECO:0000256" key="1">
    <source>
        <dbReference type="ARBA" id="ARBA00000822"/>
    </source>
</evidence>
<dbReference type="OrthoDB" id="73875at2759"/>
<dbReference type="PANTHER" id="PTHR11177">
    <property type="entry name" value="CHITINASE"/>
    <property type="match status" value="1"/>
</dbReference>
<dbReference type="GO" id="GO:0008061">
    <property type="term" value="F:chitin binding"/>
    <property type="evidence" value="ECO:0007669"/>
    <property type="project" value="InterPro"/>
</dbReference>
<feature type="signal peptide" evidence="10">
    <location>
        <begin position="1"/>
        <end position="21"/>
    </location>
</feature>
<dbReference type="InterPro" id="IPR011583">
    <property type="entry name" value="Chitinase_II/V-like_cat"/>
</dbReference>
<protein>
    <submittedName>
        <fullName evidence="12">Endochitinase 1</fullName>
    </submittedName>
</protein>
<evidence type="ECO:0000256" key="9">
    <source>
        <dbReference type="SAM" id="MobiDB-lite"/>
    </source>
</evidence>
<evidence type="ECO:0000256" key="7">
    <source>
        <dbReference type="RuleBase" id="RU000489"/>
    </source>
</evidence>
<dbReference type="SUPFAM" id="SSF51445">
    <property type="entry name" value="(Trans)glycosidases"/>
    <property type="match status" value="1"/>
</dbReference>
<dbReference type="GO" id="GO:0000272">
    <property type="term" value="P:polysaccharide catabolic process"/>
    <property type="evidence" value="ECO:0007669"/>
    <property type="project" value="UniProtKB-KW"/>
</dbReference>
<keyword evidence="6" id="KW-0624">Polysaccharide degradation</keyword>
<dbReference type="InterPro" id="IPR001223">
    <property type="entry name" value="Glyco_hydro18_cat"/>
</dbReference>
<dbReference type="Gene3D" id="3.10.50.10">
    <property type="match status" value="1"/>
</dbReference>
<accession>A0A9P5RVD5</accession>
<name>A0A9P5RVD5_9FUNG</name>
<keyword evidence="10" id="KW-0732">Signal</keyword>
<dbReference type="Gene3D" id="3.20.20.80">
    <property type="entry name" value="Glycosidases"/>
    <property type="match status" value="1"/>
</dbReference>
<feature type="region of interest" description="Disordered" evidence="9">
    <location>
        <begin position="413"/>
        <end position="438"/>
    </location>
</feature>
<keyword evidence="5 7" id="KW-0326">Glycosidase</keyword>
<dbReference type="InterPro" id="IPR050314">
    <property type="entry name" value="Glycosyl_Hydrlase_18"/>
</dbReference>
<keyword evidence="3" id="KW-0146">Chitin degradation</keyword>
<dbReference type="SMART" id="SM00636">
    <property type="entry name" value="Glyco_18"/>
    <property type="match status" value="1"/>
</dbReference>
<keyword evidence="13" id="KW-1185">Reference proteome</keyword>
<keyword evidence="2 7" id="KW-0378">Hydrolase</keyword>
<gene>
    <name evidence="12" type="primary">CHIT1</name>
    <name evidence="12" type="ORF">BG015_011257</name>
</gene>
<dbReference type="PROSITE" id="PS01095">
    <property type="entry name" value="GH18_1"/>
    <property type="match status" value="1"/>
</dbReference>
<feature type="chain" id="PRO_5040432727" evidence="10">
    <location>
        <begin position="22"/>
        <end position="467"/>
    </location>
</feature>
<organism evidence="12 13">
    <name type="scientific">Linnemannia schmuckeri</name>
    <dbReference type="NCBI Taxonomy" id="64567"/>
    <lineage>
        <taxon>Eukaryota</taxon>
        <taxon>Fungi</taxon>
        <taxon>Fungi incertae sedis</taxon>
        <taxon>Mucoromycota</taxon>
        <taxon>Mortierellomycotina</taxon>
        <taxon>Mortierellomycetes</taxon>
        <taxon>Mortierellales</taxon>
        <taxon>Mortierellaceae</taxon>
        <taxon>Linnemannia</taxon>
    </lineage>
</organism>
<dbReference type="Pfam" id="PF00704">
    <property type="entry name" value="Glyco_hydro_18"/>
    <property type="match status" value="1"/>
</dbReference>
<feature type="domain" description="GH18" evidence="11">
    <location>
        <begin position="22"/>
        <end position="400"/>
    </location>
</feature>
<evidence type="ECO:0000256" key="8">
    <source>
        <dbReference type="RuleBase" id="RU004453"/>
    </source>
</evidence>
<dbReference type="Proteomes" id="UP000748756">
    <property type="component" value="Unassembled WGS sequence"/>
</dbReference>
<evidence type="ECO:0000313" key="12">
    <source>
        <dbReference type="EMBL" id="KAF9147148.1"/>
    </source>
</evidence>
<dbReference type="GO" id="GO:0008843">
    <property type="term" value="F:endochitinase activity"/>
    <property type="evidence" value="ECO:0007669"/>
    <property type="project" value="UniProtKB-EC"/>
</dbReference>
<evidence type="ECO:0000259" key="11">
    <source>
        <dbReference type="PROSITE" id="PS51910"/>
    </source>
</evidence>
<evidence type="ECO:0000256" key="5">
    <source>
        <dbReference type="ARBA" id="ARBA00023295"/>
    </source>
</evidence>
<dbReference type="EMBL" id="JAAAUQ010000859">
    <property type="protein sequence ID" value="KAF9147148.1"/>
    <property type="molecule type" value="Genomic_DNA"/>
</dbReference>
<evidence type="ECO:0000256" key="4">
    <source>
        <dbReference type="ARBA" id="ARBA00023277"/>
    </source>
</evidence>
<comment type="catalytic activity">
    <reaction evidence="1">
        <text>Random endo-hydrolysis of N-acetyl-beta-D-glucosaminide (1-&gt;4)-beta-linkages in chitin and chitodextrins.</text>
        <dbReference type="EC" id="3.2.1.14"/>
    </reaction>
</comment>
<dbReference type="InterPro" id="IPR017853">
    <property type="entry name" value="GH"/>
</dbReference>
<proteinExistence type="inferred from homology"/>
<evidence type="ECO:0000256" key="10">
    <source>
        <dbReference type="SAM" id="SignalP"/>
    </source>
</evidence>
<evidence type="ECO:0000256" key="2">
    <source>
        <dbReference type="ARBA" id="ARBA00022801"/>
    </source>
</evidence>
<evidence type="ECO:0000256" key="6">
    <source>
        <dbReference type="ARBA" id="ARBA00023326"/>
    </source>
</evidence>
<evidence type="ECO:0000313" key="13">
    <source>
        <dbReference type="Proteomes" id="UP000748756"/>
    </source>
</evidence>
<dbReference type="PANTHER" id="PTHR11177:SF317">
    <property type="entry name" value="CHITINASE 12-RELATED"/>
    <property type="match status" value="1"/>
</dbReference>
<dbReference type="InterPro" id="IPR001579">
    <property type="entry name" value="Glyco_hydro_18_chit_AS"/>
</dbReference>
<dbReference type="GO" id="GO:0006032">
    <property type="term" value="P:chitin catabolic process"/>
    <property type="evidence" value="ECO:0007669"/>
    <property type="project" value="UniProtKB-KW"/>
</dbReference>